<reference evidence="2 3" key="1">
    <citation type="submission" date="2020-01" db="EMBL/GenBank/DDBJ databases">
        <title>Investigation of new actinobacteria for the biodesulphurisation of diesel fuel.</title>
        <authorList>
            <person name="Athi Narayanan S.M."/>
        </authorList>
    </citation>
    <scope>NUCLEOTIDE SEQUENCE [LARGE SCALE GENOMIC DNA]</scope>
    <source>
        <strain evidence="2 3">213E</strain>
    </source>
</reference>
<dbReference type="AlphaFoldDB" id="A0A7K3LPC1"/>
<proteinExistence type="predicted"/>
<dbReference type="EMBL" id="JAADZU010000029">
    <property type="protein sequence ID" value="NDK90048.1"/>
    <property type="molecule type" value="Genomic_DNA"/>
</dbReference>
<name>A0A7K3LPC1_9ACTN</name>
<dbReference type="Proteomes" id="UP000466307">
    <property type="component" value="Unassembled WGS sequence"/>
</dbReference>
<gene>
    <name evidence="2" type="ORF">GYA93_10710</name>
</gene>
<accession>A0A7K3LPC1</accession>
<keyword evidence="1" id="KW-1133">Transmembrane helix</keyword>
<organism evidence="2 3">
    <name type="scientific">Gordonia desulfuricans</name>
    <dbReference type="NCBI Taxonomy" id="89051"/>
    <lineage>
        <taxon>Bacteria</taxon>
        <taxon>Bacillati</taxon>
        <taxon>Actinomycetota</taxon>
        <taxon>Actinomycetes</taxon>
        <taxon>Mycobacteriales</taxon>
        <taxon>Gordoniaceae</taxon>
        <taxon>Gordonia</taxon>
    </lineage>
</organism>
<keyword evidence="3" id="KW-1185">Reference proteome</keyword>
<keyword evidence="1" id="KW-0472">Membrane</keyword>
<feature type="transmembrane region" description="Helical" evidence="1">
    <location>
        <begin position="175"/>
        <end position="199"/>
    </location>
</feature>
<feature type="transmembrane region" description="Helical" evidence="1">
    <location>
        <begin position="239"/>
        <end position="261"/>
    </location>
</feature>
<evidence type="ECO:0000313" key="3">
    <source>
        <dbReference type="Proteomes" id="UP000466307"/>
    </source>
</evidence>
<sequence length="320" mass="32348">MTELEYIHTGGDPRGWSVTAARNFTGIANPSADGVTATGSCPRCGHPMQTSLTDTVYRNVAPGGGTADTGVAMVCGCRTDHPGHPEGESGCGAWWSLRYEISETGVAFHSVSIAELDADAVRADAHALRSAGEGELTAVRSAASSWSKGIGAAVIALLGFGLVTGPSDISDLTCAASIVVGVLLAAALVAGMVSVGLLFRSAYGALEPVATPQDSPPGQNAVALSDHTEAVARLRGLRWGLITAGVGVTMLIAAVGVTWYGPAPQDPVLRIVDRTGVAWCGEVQATDDGTVALDAGGTTVTVNLDGAKQIQVLGVCPATG</sequence>
<evidence type="ECO:0000256" key="1">
    <source>
        <dbReference type="SAM" id="Phobius"/>
    </source>
</evidence>
<protein>
    <submittedName>
        <fullName evidence="2">Uncharacterized protein</fullName>
    </submittedName>
</protein>
<evidence type="ECO:0000313" key="2">
    <source>
        <dbReference type="EMBL" id="NDK90048.1"/>
    </source>
</evidence>
<dbReference type="RefSeq" id="WP_059037197.1">
    <property type="nucleotide sequence ID" value="NZ_JAADZU010000029.1"/>
</dbReference>
<comment type="caution">
    <text evidence="2">The sequence shown here is derived from an EMBL/GenBank/DDBJ whole genome shotgun (WGS) entry which is preliminary data.</text>
</comment>
<feature type="transmembrane region" description="Helical" evidence="1">
    <location>
        <begin position="150"/>
        <end position="169"/>
    </location>
</feature>
<keyword evidence="1" id="KW-0812">Transmembrane</keyword>